<evidence type="ECO:0000313" key="2">
    <source>
        <dbReference type="Proteomes" id="UP000318294"/>
    </source>
</evidence>
<gene>
    <name evidence="1" type="ORF">Tchar_02648</name>
</gene>
<dbReference type="AlphaFoldDB" id="A0A554WZ93"/>
<dbReference type="EMBL" id="VJON01000080">
    <property type="protein sequence ID" value="TSE28894.1"/>
    <property type="molecule type" value="Genomic_DNA"/>
</dbReference>
<comment type="caution">
    <text evidence="1">The sequence shown here is derived from an EMBL/GenBank/DDBJ whole genome shotgun (WGS) entry which is preliminary data.</text>
</comment>
<name>A0A554WZ93_9BURK</name>
<evidence type="ECO:0000313" key="1">
    <source>
        <dbReference type="EMBL" id="TSE28894.1"/>
    </source>
</evidence>
<proteinExistence type="predicted"/>
<accession>A0A554WZ93</accession>
<dbReference type="Proteomes" id="UP000318294">
    <property type="component" value="Unassembled WGS sequence"/>
</dbReference>
<reference evidence="1 2" key="1">
    <citation type="submission" date="2019-07" db="EMBL/GenBank/DDBJ databases">
        <title>Tepidimonas charontis SPSP-6 draft genome.</title>
        <authorList>
            <person name="Da Costa M.S."/>
            <person name="Froufe H.J.C."/>
            <person name="Egas C."/>
            <person name="Albuquerque L."/>
        </authorList>
    </citation>
    <scope>NUCLEOTIDE SEQUENCE [LARGE SCALE GENOMIC DNA]</scope>
    <source>
        <strain evidence="1 2">SPSP-6</strain>
    </source>
</reference>
<keyword evidence="2" id="KW-1185">Reference proteome</keyword>
<sequence length="30" mass="3422">MHRCAMLEFEGKSYRLKEAAARIVNSPEPS</sequence>
<protein>
    <submittedName>
        <fullName evidence="1">Uncharacterized protein</fullName>
    </submittedName>
</protein>
<organism evidence="1 2">
    <name type="scientific">Tepidimonas charontis</name>
    <dbReference type="NCBI Taxonomy" id="2267262"/>
    <lineage>
        <taxon>Bacteria</taxon>
        <taxon>Pseudomonadati</taxon>
        <taxon>Pseudomonadota</taxon>
        <taxon>Betaproteobacteria</taxon>
        <taxon>Burkholderiales</taxon>
        <taxon>Tepidimonas</taxon>
    </lineage>
</organism>